<dbReference type="CDD" id="cd03353">
    <property type="entry name" value="LbH_GlmU_C"/>
    <property type="match status" value="1"/>
</dbReference>
<dbReference type="UniPathway" id="UPA00113">
    <property type="reaction ID" value="UER00532"/>
</dbReference>
<evidence type="ECO:0000256" key="11">
    <source>
        <dbReference type="ARBA" id="ARBA00022984"/>
    </source>
</evidence>
<dbReference type="InterPro" id="IPR005882">
    <property type="entry name" value="Bifunctional_GlmU"/>
</dbReference>
<evidence type="ECO:0000256" key="8">
    <source>
        <dbReference type="ARBA" id="ARBA00022737"/>
    </source>
</evidence>
<reference evidence="21 22" key="1">
    <citation type="submission" date="2018-11" db="EMBL/GenBank/DDBJ databases">
        <title>Genomic Encyclopedia of Type Strains, Phase IV (KMG-IV): sequencing the most valuable type-strain genomes for metagenomic binning, comparative biology and taxonomic classification.</title>
        <authorList>
            <person name="Goeker M."/>
        </authorList>
    </citation>
    <scope>NUCLEOTIDE SEQUENCE [LARGE SCALE GENOMIC DNA]</scope>
    <source>
        <strain evidence="21 22">DSM 100275</strain>
    </source>
</reference>
<comment type="catalytic activity">
    <reaction evidence="16 18">
        <text>N-acetyl-alpha-D-glucosamine 1-phosphate + UTP + H(+) = UDP-N-acetyl-alpha-D-glucosamine + diphosphate</text>
        <dbReference type="Rhea" id="RHEA:13509"/>
        <dbReference type="ChEBI" id="CHEBI:15378"/>
        <dbReference type="ChEBI" id="CHEBI:33019"/>
        <dbReference type="ChEBI" id="CHEBI:46398"/>
        <dbReference type="ChEBI" id="CHEBI:57705"/>
        <dbReference type="ChEBI" id="CHEBI:57776"/>
        <dbReference type="EC" id="2.7.7.23"/>
    </reaction>
</comment>
<feature type="region of interest" description="Linker" evidence="18">
    <location>
        <begin position="228"/>
        <end position="248"/>
    </location>
</feature>
<evidence type="ECO:0000256" key="4">
    <source>
        <dbReference type="ARBA" id="ARBA00022490"/>
    </source>
</evidence>
<dbReference type="GO" id="GO:0005737">
    <property type="term" value="C:cytoplasm"/>
    <property type="evidence" value="ECO:0007669"/>
    <property type="project" value="UniProtKB-SubCell"/>
</dbReference>
<evidence type="ECO:0000256" key="10">
    <source>
        <dbReference type="ARBA" id="ARBA00022960"/>
    </source>
</evidence>
<comment type="caution">
    <text evidence="18">Lacks conserved residue(s) required for the propagation of feature annotation.</text>
</comment>
<keyword evidence="14 18" id="KW-0961">Cell wall biogenesis/degradation</keyword>
<evidence type="ECO:0000313" key="21">
    <source>
        <dbReference type="EMBL" id="ROR34326.1"/>
    </source>
</evidence>
<evidence type="ECO:0000256" key="9">
    <source>
        <dbReference type="ARBA" id="ARBA00022842"/>
    </source>
</evidence>
<dbReference type="PANTHER" id="PTHR43584:SF3">
    <property type="entry name" value="BIFUNCTIONAL PROTEIN GLMU"/>
    <property type="match status" value="1"/>
</dbReference>
<dbReference type="SUPFAM" id="SSF51161">
    <property type="entry name" value="Trimeric LpxA-like enzymes"/>
    <property type="match status" value="1"/>
</dbReference>
<dbReference type="AlphaFoldDB" id="A0A3N1Y683"/>
<dbReference type="GO" id="GO:0000287">
    <property type="term" value="F:magnesium ion binding"/>
    <property type="evidence" value="ECO:0007669"/>
    <property type="project" value="UniProtKB-UniRule"/>
</dbReference>
<keyword evidence="8 18" id="KW-0677">Repeat</keyword>
<dbReference type="GO" id="GO:0019134">
    <property type="term" value="F:glucosamine-1-phosphate N-acetyltransferase activity"/>
    <property type="evidence" value="ECO:0007669"/>
    <property type="project" value="UniProtKB-UniRule"/>
</dbReference>
<keyword evidence="5 18" id="KW-0808">Transferase</keyword>
<dbReference type="GO" id="GO:0016020">
    <property type="term" value="C:membrane"/>
    <property type="evidence" value="ECO:0007669"/>
    <property type="project" value="GOC"/>
</dbReference>
<dbReference type="SUPFAM" id="SSF53448">
    <property type="entry name" value="Nucleotide-diphospho-sugar transferases"/>
    <property type="match status" value="1"/>
</dbReference>
<comment type="cofactor">
    <cofactor evidence="18">
        <name>Mg(2+)</name>
        <dbReference type="ChEBI" id="CHEBI:18420"/>
    </cofactor>
    <text evidence="18">Binds 1 Mg(2+) ion per subunit.</text>
</comment>
<comment type="subcellular location">
    <subcellularLocation>
        <location evidence="1 18">Cytoplasm</location>
    </subcellularLocation>
</comment>
<evidence type="ECO:0000256" key="3">
    <source>
        <dbReference type="ARBA" id="ARBA00007947"/>
    </source>
</evidence>
<evidence type="ECO:0000256" key="16">
    <source>
        <dbReference type="ARBA" id="ARBA00048493"/>
    </source>
</evidence>
<dbReference type="InterPro" id="IPR025877">
    <property type="entry name" value="MobA-like_NTP_Trfase"/>
</dbReference>
<dbReference type="GO" id="GO:0009245">
    <property type="term" value="P:lipid A biosynthetic process"/>
    <property type="evidence" value="ECO:0007669"/>
    <property type="project" value="UniProtKB-UniRule"/>
</dbReference>
<keyword evidence="9 18" id="KW-0460">Magnesium</keyword>
<dbReference type="InterPro" id="IPR001451">
    <property type="entry name" value="Hexapep"/>
</dbReference>
<feature type="binding site" evidence="18">
    <location>
        <position position="349"/>
    </location>
    <ligand>
        <name>UDP-N-acetyl-alpha-D-glucosamine</name>
        <dbReference type="ChEBI" id="CHEBI:57705"/>
    </ligand>
</feature>
<feature type="binding site" evidence="18">
    <location>
        <position position="403"/>
    </location>
    <ligand>
        <name>acetyl-CoA</name>
        <dbReference type="ChEBI" id="CHEBI:57288"/>
    </ligand>
</feature>
<dbReference type="PROSITE" id="PS00101">
    <property type="entry name" value="HEXAPEP_TRANSFERASES"/>
    <property type="match status" value="1"/>
</dbReference>
<feature type="binding site" evidence="18">
    <location>
        <position position="364"/>
    </location>
    <ligand>
        <name>UDP-N-acetyl-alpha-D-glucosamine</name>
        <dbReference type="ChEBI" id="CHEBI:57705"/>
    </ligand>
</feature>
<feature type="binding site" evidence="18">
    <location>
        <position position="421"/>
    </location>
    <ligand>
        <name>acetyl-CoA</name>
        <dbReference type="ChEBI" id="CHEBI:57288"/>
    </ligand>
</feature>
<comment type="pathway">
    <text evidence="18">Nucleotide-sugar biosynthesis; UDP-N-acetyl-alpha-D-glucosamine biosynthesis; UDP-N-acetyl-alpha-D-glucosamine from N-acetyl-alpha-D-glucosamine 1-phosphate: step 1/1.</text>
</comment>
<dbReference type="NCBIfam" id="TIGR01173">
    <property type="entry name" value="glmU"/>
    <property type="match status" value="1"/>
</dbReference>
<evidence type="ECO:0000256" key="19">
    <source>
        <dbReference type="SAM" id="MobiDB-lite"/>
    </source>
</evidence>
<dbReference type="HAMAP" id="MF_01631">
    <property type="entry name" value="GlmU"/>
    <property type="match status" value="1"/>
</dbReference>
<feature type="binding site" evidence="18">
    <location>
        <begin position="10"/>
        <end position="13"/>
    </location>
    <ligand>
        <name>UDP-N-acetyl-alpha-D-glucosamine</name>
        <dbReference type="ChEBI" id="CHEBI:57705"/>
    </ligand>
</feature>
<dbReference type="RefSeq" id="WP_211331848.1">
    <property type="nucleotide sequence ID" value="NZ_RJVI01000001.1"/>
</dbReference>
<keyword evidence="12 18" id="KW-0511">Multifunctional enzyme</keyword>
<dbReference type="PANTHER" id="PTHR43584">
    <property type="entry name" value="NUCLEOTIDYL TRANSFERASE"/>
    <property type="match status" value="1"/>
</dbReference>
<feature type="binding site" evidence="18">
    <location>
        <position position="103"/>
    </location>
    <ligand>
        <name>Mg(2+)</name>
        <dbReference type="ChEBI" id="CHEBI:18420"/>
    </ligand>
</feature>
<evidence type="ECO:0000256" key="7">
    <source>
        <dbReference type="ARBA" id="ARBA00022723"/>
    </source>
</evidence>
<feature type="compositionally biased region" description="Basic and acidic residues" evidence="19">
    <location>
        <begin position="450"/>
        <end position="460"/>
    </location>
</feature>
<accession>A0A3N1Y683</accession>
<evidence type="ECO:0000256" key="6">
    <source>
        <dbReference type="ARBA" id="ARBA00022695"/>
    </source>
</evidence>
<dbReference type="GO" id="GO:0071555">
    <property type="term" value="P:cell wall organization"/>
    <property type="evidence" value="ECO:0007669"/>
    <property type="project" value="UniProtKB-KW"/>
</dbReference>
<protein>
    <recommendedName>
        <fullName evidence="18">Bifunctional protein GlmU</fullName>
    </recommendedName>
    <domain>
        <recommendedName>
            <fullName evidence="18">UDP-N-acetylglucosamine pyrophosphorylase</fullName>
            <ecNumber evidence="18">2.7.7.23</ecNumber>
        </recommendedName>
        <alternativeName>
            <fullName evidence="18">N-acetylglucosamine-1-phosphate uridyltransferase</fullName>
        </alternativeName>
    </domain>
    <domain>
        <recommendedName>
            <fullName evidence="18">Glucosamine-1-phosphate N-acetyltransferase</fullName>
            <ecNumber evidence="18">2.3.1.157</ecNumber>
        </recommendedName>
    </domain>
</protein>
<comment type="caution">
    <text evidence="21">The sequence shown here is derived from an EMBL/GenBank/DDBJ whole genome shotgun (WGS) entry which is preliminary data.</text>
</comment>
<keyword evidence="11 18" id="KW-0573">Peptidoglycan synthesis</keyword>
<feature type="binding site" evidence="18">
    <location>
        <begin position="384"/>
        <end position="385"/>
    </location>
    <ligand>
        <name>acetyl-CoA</name>
        <dbReference type="ChEBI" id="CHEBI:57288"/>
    </ligand>
</feature>
<evidence type="ECO:0000256" key="18">
    <source>
        <dbReference type="HAMAP-Rule" id="MF_01631"/>
    </source>
</evidence>
<evidence type="ECO:0000256" key="17">
    <source>
        <dbReference type="ARBA" id="ARBA00049628"/>
    </source>
</evidence>
<evidence type="ECO:0000256" key="14">
    <source>
        <dbReference type="ARBA" id="ARBA00023316"/>
    </source>
</evidence>
<feature type="binding site" evidence="18">
    <location>
        <position position="375"/>
    </location>
    <ligand>
        <name>UDP-N-acetyl-alpha-D-glucosamine</name>
        <dbReference type="ChEBI" id="CHEBI:57705"/>
    </ligand>
</feature>
<dbReference type="GO" id="GO:0003977">
    <property type="term" value="F:UDP-N-acetylglucosamine diphosphorylase activity"/>
    <property type="evidence" value="ECO:0007669"/>
    <property type="project" value="UniProtKB-UniRule"/>
</dbReference>
<keyword evidence="4 18" id="KW-0963">Cytoplasm</keyword>
<feature type="binding site" evidence="18">
    <location>
        <position position="137"/>
    </location>
    <ligand>
        <name>UDP-N-acetyl-alpha-D-glucosamine</name>
        <dbReference type="ChEBI" id="CHEBI:57705"/>
    </ligand>
</feature>
<evidence type="ECO:0000256" key="5">
    <source>
        <dbReference type="ARBA" id="ARBA00022679"/>
    </source>
</evidence>
<evidence type="ECO:0000256" key="12">
    <source>
        <dbReference type="ARBA" id="ARBA00023268"/>
    </source>
</evidence>
<dbReference type="InterPro" id="IPR038009">
    <property type="entry name" value="GlmU_C_LbH"/>
</dbReference>
<dbReference type="EMBL" id="RJVI01000001">
    <property type="protein sequence ID" value="ROR34326.1"/>
    <property type="molecule type" value="Genomic_DNA"/>
</dbReference>
<organism evidence="21 22">
    <name type="scientific">Inmirania thermothiophila</name>
    <dbReference type="NCBI Taxonomy" id="1750597"/>
    <lineage>
        <taxon>Bacteria</taxon>
        <taxon>Pseudomonadati</taxon>
        <taxon>Pseudomonadota</taxon>
        <taxon>Gammaproteobacteria</taxon>
        <taxon>Chromatiales</taxon>
        <taxon>Ectothiorhodospiraceae</taxon>
        <taxon>Inmirania</taxon>
    </lineage>
</organism>
<dbReference type="CDD" id="cd02540">
    <property type="entry name" value="GT2_GlmU_N_bac"/>
    <property type="match status" value="1"/>
</dbReference>
<comment type="pathway">
    <text evidence="18">Bacterial outer membrane biogenesis; LPS lipid A biosynthesis.</text>
</comment>
<keyword evidence="7 18" id="KW-0479">Metal-binding</keyword>
<keyword evidence="10 18" id="KW-0133">Cell shape</keyword>
<dbReference type="Proteomes" id="UP000276634">
    <property type="component" value="Unassembled WGS sequence"/>
</dbReference>
<dbReference type="InterPro" id="IPR011004">
    <property type="entry name" value="Trimer_LpxA-like_sf"/>
</dbReference>
<dbReference type="InterPro" id="IPR018357">
    <property type="entry name" value="Hexapep_transf_CS"/>
</dbReference>
<keyword evidence="6 18" id="KW-0548">Nucleotidyltransferase</keyword>
<evidence type="ECO:0000313" key="22">
    <source>
        <dbReference type="Proteomes" id="UP000276634"/>
    </source>
</evidence>
<evidence type="ECO:0000259" key="20">
    <source>
        <dbReference type="Pfam" id="PF12804"/>
    </source>
</evidence>
<dbReference type="EC" id="2.7.7.23" evidence="18"/>
<dbReference type="InterPro" id="IPR029044">
    <property type="entry name" value="Nucleotide-diphossugar_trans"/>
</dbReference>
<dbReference type="GO" id="GO:0006048">
    <property type="term" value="P:UDP-N-acetylglucosamine biosynthetic process"/>
    <property type="evidence" value="ECO:0007669"/>
    <property type="project" value="UniProtKB-UniPathway"/>
</dbReference>
<dbReference type="Gene3D" id="2.160.10.10">
    <property type="entry name" value="Hexapeptide repeat proteins"/>
    <property type="match status" value="1"/>
</dbReference>
<proteinExistence type="inferred from homology"/>
<comment type="similarity">
    <text evidence="2 18">In the C-terminal section; belongs to the transferase hexapeptide repeat family.</text>
</comment>
<dbReference type="GO" id="GO:0009252">
    <property type="term" value="P:peptidoglycan biosynthetic process"/>
    <property type="evidence" value="ECO:0007669"/>
    <property type="project" value="UniProtKB-UniRule"/>
</dbReference>
<comment type="function">
    <text evidence="17 18">Catalyzes the last two sequential reactions in the de novo biosynthetic pathway for UDP-N-acetylglucosamine (UDP-GlcNAc). The C-terminal domain catalyzes the transfer of acetyl group from acetyl coenzyme A to glucosamine-1-phosphate (GlcN-1-P) to produce N-acetylglucosamine-1-phosphate (GlcNAc-1-P), which is converted into UDP-GlcNAc by the transfer of uridine 5-monophosphate (from uridine 5-triphosphate), a reaction catalyzed by the N-terminal domain.</text>
</comment>
<keyword evidence="22" id="KW-1185">Reference proteome</keyword>
<dbReference type="GO" id="GO:0000902">
    <property type="term" value="P:cell morphogenesis"/>
    <property type="evidence" value="ECO:0007669"/>
    <property type="project" value="UniProtKB-UniRule"/>
</dbReference>
<evidence type="ECO:0000256" key="15">
    <source>
        <dbReference type="ARBA" id="ARBA00048247"/>
    </source>
</evidence>
<feature type="binding site" evidence="18">
    <location>
        <position position="152"/>
    </location>
    <ligand>
        <name>UDP-N-acetyl-alpha-D-glucosamine</name>
        <dbReference type="ChEBI" id="CHEBI:57705"/>
    </ligand>
</feature>
<name>A0A3N1Y683_9GAMM</name>
<feature type="region of interest" description="N-acetyltransferase" evidence="18">
    <location>
        <begin position="249"/>
        <end position="460"/>
    </location>
</feature>
<dbReference type="GO" id="GO:0008360">
    <property type="term" value="P:regulation of cell shape"/>
    <property type="evidence" value="ECO:0007669"/>
    <property type="project" value="UniProtKB-KW"/>
</dbReference>
<feature type="active site" description="Proton acceptor" evidence="18">
    <location>
        <position position="361"/>
    </location>
</feature>
<sequence length="460" mass="48280">MSAPLHVVILAAGRGRRMRSARPKVLHRLGGEPLLAHVLRAAAPLGGRIHVVHGHGGEAVRAAFDGAEVAWVHQREQLGTGHAVAQALPAVPDEARVLVLCGDVPLIGTATLRALLEAAADGVGVLTVELADPTGYGRIVRDAAGRVRAIVEERDADEAVRALREVNTGILTAPASPLRRWLGALSRDNAQGEYYLTDIVGLAVAEGVPVTALPCADPWEVAGVNDRAQLAALERVLQRRRAAALMAAGASLADPARVEIRGEVTVGRDVEIDVGVVLEGRVVLGEGARVGPFCVLRDTEVGPGAVVEAFCHLEGARIGAEARVGPYARLRPGAELAEAVHVGNFVEVKNARLGRASKANHLAYLGDAEIGARVNIGAGTITCNYDGARKHRTVIEDEAFIGSDTQLVAPVRVGRGATVGAGSTITRDVPPGGLTLSRVPQQTVPHWQRPRKDRDPGERG</sequence>
<dbReference type="UniPathway" id="UPA00973"/>
<comment type="similarity">
    <text evidence="3 18">In the N-terminal section; belongs to the N-acetylglucosamine-1-phosphate uridyltransferase family.</text>
</comment>
<feature type="binding site" evidence="18">
    <location>
        <position position="225"/>
    </location>
    <ligand>
        <name>Mg(2+)</name>
        <dbReference type="ChEBI" id="CHEBI:18420"/>
    </ligand>
</feature>
<feature type="binding site" evidence="18">
    <location>
        <position position="74"/>
    </location>
    <ligand>
        <name>UDP-N-acetyl-alpha-D-glucosamine</name>
        <dbReference type="ChEBI" id="CHEBI:57705"/>
    </ligand>
</feature>
<feature type="binding site" evidence="18">
    <location>
        <position position="24"/>
    </location>
    <ligand>
        <name>UDP-N-acetyl-alpha-D-glucosamine</name>
        <dbReference type="ChEBI" id="CHEBI:57705"/>
    </ligand>
</feature>
<comment type="subunit">
    <text evidence="18">Homotrimer.</text>
</comment>
<dbReference type="Pfam" id="PF00132">
    <property type="entry name" value="Hexapep"/>
    <property type="match status" value="1"/>
</dbReference>
<feature type="domain" description="MobA-like NTP transferase" evidence="20">
    <location>
        <begin position="7"/>
        <end position="153"/>
    </location>
</feature>
<feature type="binding site" evidence="18">
    <location>
        <position position="167"/>
    </location>
    <ligand>
        <name>UDP-N-acetyl-alpha-D-glucosamine</name>
        <dbReference type="ChEBI" id="CHEBI:57705"/>
    </ligand>
</feature>
<dbReference type="Gene3D" id="3.90.550.10">
    <property type="entry name" value="Spore Coat Polysaccharide Biosynthesis Protein SpsA, Chain A"/>
    <property type="match status" value="1"/>
</dbReference>
<evidence type="ECO:0000256" key="13">
    <source>
        <dbReference type="ARBA" id="ARBA00023315"/>
    </source>
</evidence>
<feature type="binding site" evidence="18">
    <location>
        <position position="331"/>
    </location>
    <ligand>
        <name>UDP-N-acetyl-alpha-D-glucosamine</name>
        <dbReference type="ChEBI" id="CHEBI:57705"/>
    </ligand>
</feature>
<evidence type="ECO:0000256" key="2">
    <source>
        <dbReference type="ARBA" id="ARBA00007707"/>
    </source>
</evidence>
<evidence type="ECO:0000256" key="1">
    <source>
        <dbReference type="ARBA" id="ARBA00004496"/>
    </source>
</evidence>
<gene>
    <name evidence="18" type="primary">glmU</name>
    <name evidence="21" type="ORF">EDC57_0222</name>
</gene>
<feature type="region of interest" description="Pyrophosphorylase" evidence="18">
    <location>
        <begin position="1"/>
        <end position="227"/>
    </location>
</feature>
<keyword evidence="13 18" id="KW-0012">Acyltransferase</keyword>
<feature type="binding site" evidence="18">
    <location>
        <position position="378"/>
    </location>
    <ligand>
        <name>acetyl-CoA</name>
        <dbReference type="ChEBI" id="CHEBI:57288"/>
    </ligand>
</feature>
<feature type="binding site" evidence="18">
    <location>
        <begin position="79"/>
        <end position="80"/>
    </location>
    <ligand>
        <name>UDP-N-acetyl-alpha-D-glucosamine</name>
        <dbReference type="ChEBI" id="CHEBI:57705"/>
    </ligand>
</feature>
<comment type="catalytic activity">
    <reaction evidence="15 18">
        <text>alpha-D-glucosamine 1-phosphate + acetyl-CoA = N-acetyl-alpha-D-glucosamine 1-phosphate + CoA + H(+)</text>
        <dbReference type="Rhea" id="RHEA:13725"/>
        <dbReference type="ChEBI" id="CHEBI:15378"/>
        <dbReference type="ChEBI" id="CHEBI:57287"/>
        <dbReference type="ChEBI" id="CHEBI:57288"/>
        <dbReference type="ChEBI" id="CHEBI:57776"/>
        <dbReference type="ChEBI" id="CHEBI:58516"/>
        <dbReference type="EC" id="2.3.1.157"/>
    </reaction>
</comment>
<dbReference type="Pfam" id="PF12804">
    <property type="entry name" value="NTP_transf_3"/>
    <property type="match status" value="1"/>
</dbReference>
<feature type="binding site" evidence="18">
    <location>
        <position position="225"/>
    </location>
    <ligand>
        <name>UDP-N-acetyl-alpha-D-glucosamine</name>
        <dbReference type="ChEBI" id="CHEBI:57705"/>
    </ligand>
</feature>
<dbReference type="InterPro" id="IPR050065">
    <property type="entry name" value="GlmU-like"/>
</dbReference>
<comment type="pathway">
    <text evidence="18">Nucleotide-sugar biosynthesis; UDP-N-acetyl-alpha-D-glucosamine biosynthesis; N-acetyl-alpha-D-glucosamine 1-phosphate from alpha-D-glucosamine 6-phosphate (route II): step 2/2.</text>
</comment>
<feature type="binding site" evidence="18">
    <location>
        <position position="438"/>
    </location>
    <ligand>
        <name>acetyl-CoA</name>
        <dbReference type="ChEBI" id="CHEBI:57288"/>
    </ligand>
</feature>
<dbReference type="EC" id="2.3.1.157" evidence="18"/>
<feature type="region of interest" description="Disordered" evidence="19">
    <location>
        <begin position="422"/>
        <end position="460"/>
    </location>
</feature>